<sequence length="252" mass="27705">MDACEKAKKALARMPSARIDYTTKTGQQVGFDITHTTFVDICEDLFDKTMRLVDKAISEARLTKKNLDEIVLVGGSTRMQHVRTLLSDHFPDKKIYTDKTIDPDTAIAQGAALMAASLSGAISSKFTEKQLEERGVKPIKLVDVTPHSLGVRMDGDLTSIVIPKNTMLPHSTNGIYTNAADFKTHIEIEIVEGENIKASRNVALAKFNINVKPKRKNENSIQLSFSIDKSGILEVTAIDTDTNKKASITVQS</sequence>
<dbReference type="Gene3D" id="2.60.34.10">
    <property type="entry name" value="Substrate Binding Domain Of DNAk, Chain A, domain 1"/>
    <property type="match status" value="1"/>
</dbReference>
<dbReference type="InterPro" id="IPR013126">
    <property type="entry name" value="Hsp_70_fam"/>
</dbReference>
<dbReference type="Pfam" id="PF00012">
    <property type="entry name" value="HSP70"/>
    <property type="match status" value="1"/>
</dbReference>
<dbReference type="AlphaFoldDB" id="A0AAN4YXX2"/>
<evidence type="ECO:0000256" key="3">
    <source>
        <dbReference type="ARBA" id="ARBA00022840"/>
    </source>
</evidence>
<keyword evidence="5" id="KW-1185">Reference proteome</keyword>
<comment type="similarity">
    <text evidence="1">Belongs to the heat shock protein 70 family.</text>
</comment>
<dbReference type="InterPro" id="IPR043129">
    <property type="entry name" value="ATPase_NBD"/>
</dbReference>
<keyword evidence="3" id="KW-0067">ATP-binding</keyword>
<dbReference type="SUPFAM" id="SSF100920">
    <property type="entry name" value="Heat shock protein 70kD (HSP70), peptide-binding domain"/>
    <property type="match status" value="1"/>
</dbReference>
<reference evidence="5" key="1">
    <citation type="submission" date="2022-10" db="EMBL/GenBank/DDBJ databases">
        <title>Genome assembly of Pristionchus species.</title>
        <authorList>
            <person name="Yoshida K."/>
            <person name="Sommer R.J."/>
        </authorList>
    </citation>
    <scope>NUCLEOTIDE SEQUENCE [LARGE SCALE GENOMIC DNA]</scope>
    <source>
        <strain evidence="5">RS5460</strain>
    </source>
</reference>
<accession>A0AAN4YXX2</accession>
<dbReference type="Gene3D" id="3.30.420.40">
    <property type="match status" value="2"/>
</dbReference>
<proteinExistence type="inferred from homology"/>
<dbReference type="Gene3D" id="3.90.640.10">
    <property type="entry name" value="Actin, Chain A, domain 4"/>
    <property type="match status" value="1"/>
</dbReference>
<dbReference type="PANTHER" id="PTHR19375">
    <property type="entry name" value="HEAT SHOCK PROTEIN 70KDA"/>
    <property type="match status" value="1"/>
</dbReference>
<comment type="caution">
    <text evidence="4">The sequence shown here is derived from an EMBL/GenBank/DDBJ whole genome shotgun (WGS) entry which is preliminary data.</text>
</comment>
<dbReference type="InterPro" id="IPR029047">
    <property type="entry name" value="HSP70_peptide-bd_sf"/>
</dbReference>
<dbReference type="Proteomes" id="UP001328107">
    <property type="component" value="Unassembled WGS sequence"/>
</dbReference>
<evidence type="ECO:0000313" key="4">
    <source>
        <dbReference type="EMBL" id="GMR30488.1"/>
    </source>
</evidence>
<dbReference type="SUPFAM" id="SSF53067">
    <property type="entry name" value="Actin-like ATPase domain"/>
    <property type="match status" value="1"/>
</dbReference>
<feature type="non-terminal residue" evidence="4">
    <location>
        <position position="252"/>
    </location>
</feature>
<evidence type="ECO:0000256" key="2">
    <source>
        <dbReference type="ARBA" id="ARBA00022741"/>
    </source>
</evidence>
<name>A0AAN4YXX2_9BILA</name>
<evidence type="ECO:0000256" key="1">
    <source>
        <dbReference type="ARBA" id="ARBA00007381"/>
    </source>
</evidence>
<protein>
    <submittedName>
        <fullName evidence="4">Uncharacterized protein</fullName>
    </submittedName>
</protein>
<organism evidence="4 5">
    <name type="scientific">Pristionchus mayeri</name>
    <dbReference type="NCBI Taxonomy" id="1317129"/>
    <lineage>
        <taxon>Eukaryota</taxon>
        <taxon>Metazoa</taxon>
        <taxon>Ecdysozoa</taxon>
        <taxon>Nematoda</taxon>
        <taxon>Chromadorea</taxon>
        <taxon>Rhabditida</taxon>
        <taxon>Rhabditina</taxon>
        <taxon>Diplogasteromorpha</taxon>
        <taxon>Diplogasteroidea</taxon>
        <taxon>Neodiplogasteridae</taxon>
        <taxon>Pristionchus</taxon>
    </lineage>
</organism>
<keyword evidence="2" id="KW-0547">Nucleotide-binding</keyword>
<gene>
    <name evidence="4" type="ORF">PMAYCL1PPCAC_00681</name>
</gene>
<dbReference type="GO" id="GO:0005524">
    <property type="term" value="F:ATP binding"/>
    <property type="evidence" value="ECO:0007669"/>
    <property type="project" value="UniProtKB-KW"/>
</dbReference>
<evidence type="ECO:0000313" key="5">
    <source>
        <dbReference type="Proteomes" id="UP001328107"/>
    </source>
</evidence>
<dbReference type="EMBL" id="BTRK01000001">
    <property type="protein sequence ID" value="GMR30488.1"/>
    <property type="molecule type" value="Genomic_DNA"/>
</dbReference>
<dbReference type="GO" id="GO:0140662">
    <property type="term" value="F:ATP-dependent protein folding chaperone"/>
    <property type="evidence" value="ECO:0007669"/>
    <property type="project" value="InterPro"/>
</dbReference>